<keyword evidence="4" id="KW-1185">Reference proteome</keyword>
<dbReference type="CDD" id="cd02869">
    <property type="entry name" value="PseudoU_synth_RluA_like"/>
    <property type="match status" value="1"/>
</dbReference>
<dbReference type="GO" id="GO:0003723">
    <property type="term" value="F:RNA binding"/>
    <property type="evidence" value="ECO:0007669"/>
    <property type="project" value="InterPro"/>
</dbReference>
<organism evidence="3 4">
    <name type="scientific">Porphyridium purpureum</name>
    <name type="common">Red alga</name>
    <name type="synonym">Porphyridium cruentum</name>
    <dbReference type="NCBI Taxonomy" id="35688"/>
    <lineage>
        <taxon>Eukaryota</taxon>
        <taxon>Rhodophyta</taxon>
        <taxon>Bangiophyceae</taxon>
        <taxon>Porphyridiales</taxon>
        <taxon>Porphyridiaceae</taxon>
        <taxon>Porphyridium</taxon>
    </lineage>
</organism>
<dbReference type="InterPro" id="IPR006145">
    <property type="entry name" value="PsdUridine_synth_RsuA/RluA"/>
</dbReference>
<feature type="region of interest" description="Disordered" evidence="1">
    <location>
        <begin position="437"/>
        <end position="463"/>
    </location>
</feature>
<protein>
    <submittedName>
        <fullName evidence="3">Ribosomal large subunit pseudouridine synthase D</fullName>
    </submittedName>
</protein>
<proteinExistence type="predicted"/>
<dbReference type="Gene3D" id="3.30.2350.10">
    <property type="entry name" value="Pseudouridine synthase"/>
    <property type="match status" value="1"/>
</dbReference>
<feature type="domain" description="Pseudouridine synthase RsuA/RluA-like" evidence="2">
    <location>
        <begin position="171"/>
        <end position="346"/>
    </location>
</feature>
<feature type="compositionally biased region" description="Polar residues" evidence="1">
    <location>
        <begin position="450"/>
        <end position="463"/>
    </location>
</feature>
<reference evidence="4" key="1">
    <citation type="journal article" date="2019" name="Nat. Commun.">
        <title>Expansion of phycobilisome linker gene families in mesophilic red algae.</title>
        <authorList>
            <person name="Lee J."/>
            <person name="Kim D."/>
            <person name="Bhattacharya D."/>
            <person name="Yoon H.S."/>
        </authorList>
    </citation>
    <scope>NUCLEOTIDE SEQUENCE [LARGE SCALE GENOMIC DNA]</scope>
    <source>
        <strain evidence="4">CCMP 1328</strain>
    </source>
</reference>
<dbReference type="InterPro" id="IPR020103">
    <property type="entry name" value="PsdUridine_synth_cat_dom_sf"/>
</dbReference>
<dbReference type="OrthoDB" id="418349at2759"/>
<evidence type="ECO:0000259" key="2">
    <source>
        <dbReference type="Pfam" id="PF00849"/>
    </source>
</evidence>
<evidence type="ECO:0000256" key="1">
    <source>
        <dbReference type="SAM" id="MobiDB-lite"/>
    </source>
</evidence>
<accession>A0A5J4YZH9</accession>
<dbReference type="InterPro" id="IPR006224">
    <property type="entry name" value="PsdUridine_synth_RluA-like_CS"/>
</dbReference>
<evidence type="ECO:0000313" key="4">
    <source>
        <dbReference type="Proteomes" id="UP000324585"/>
    </source>
</evidence>
<name>A0A5J4YZH9_PORPP</name>
<dbReference type="Pfam" id="PF00849">
    <property type="entry name" value="PseudoU_synth_2"/>
    <property type="match status" value="1"/>
</dbReference>
<gene>
    <name evidence="3" type="ORF">FVE85_0129</name>
</gene>
<evidence type="ECO:0000313" key="3">
    <source>
        <dbReference type="EMBL" id="KAA8496400.1"/>
    </source>
</evidence>
<dbReference type="PANTHER" id="PTHR21600:SF89">
    <property type="entry name" value="RIBOSOMAL LARGE SUBUNIT PSEUDOURIDINE SYNTHASE A"/>
    <property type="match status" value="1"/>
</dbReference>
<dbReference type="AlphaFoldDB" id="A0A5J4YZH9"/>
<dbReference type="PANTHER" id="PTHR21600">
    <property type="entry name" value="MITOCHONDRIAL RNA PSEUDOURIDINE SYNTHASE"/>
    <property type="match status" value="1"/>
</dbReference>
<dbReference type="GO" id="GO:0000455">
    <property type="term" value="P:enzyme-directed rRNA pseudouridine synthesis"/>
    <property type="evidence" value="ECO:0007669"/>
    <property type="project" value="TreeGrafter"/>
</dbReference>
<sequence>MFPSSVKGTDKPDSEVARCSVGASCFPVAARVTPQERGRQMSHMVGFIASGALRPVVRSRISSNAVRVSLQASSRARAKCVRFSAHETEARQQDALLRRTAAAVQEQSAGEGSRMELQYGARLREYETEYQKLLQIENPAERKTRIRAYSRSLPLPMETDWVLDIIYEDAHCVVINKPQAVNMHPAHRWLGGTLLNRVLGHVAFSGQMAQPVGLLYPHMTPPAYIVHRLDNETSGVVFFAKQREALLKMQEAFTQRTVRKKYLALVERTSDTFPLPGDGVRVVEGFMDRDEDCPCGFRRKMVDEGRGKSSVTLITTLEVDPSQRFALVCAQPVTGRTHQIRVHCAHLGGPILNDWAYVAPNSETWSQSPPSQADGENVDQLLRLHAAILELPFSTLKHFPSWKAPFVARLPPAFVLHAQQLGIRGVERHLAQLAAESDGAASKQSKDTQDGTQTSAVATLSLD</sequence>
<dbReference type="SUPFAM" id="SSF55120">
    <property type="entry name" value="Pseudouridine synthase"/>
    <property type="match status" value="1"/>
</dbReference>
<dbReference type="Proteomes" id="UP000324585">
    <property type="component" value="Unassembled WGS sequence"/>
</dbReference>
<dbReference type="EMBL" id="VRMN01000002">
    <property type="protein sequence ID" value="KAA8496400.1"/>
    <property type="molecule type" value="Genomic_DNA"/>
</dbReference>
<dbReference type="GO" id="GO:0009982">
    <property type="term" value="F:pseudouridine synthase activity"/>
    <property type="evidence" value="ECO:0007669"/>
    <property type="project" value="InterPro"/>
</dbReference>
<dbReference type="InterPro" id="IPR050188">
    <property type="entry name" value="RluA_PseudoU_synthase"/>
</dbReference>
<comment type="caution">
    <text evidence="3">The sequence shown here is derived from an EMBL/GenBank/DDBJ whole genome shotgun (WGS) entry which is preliminary data.</text>
</comment>
<dbReference type="PROSITE" id="PS01129">
    <property type="entry name" value="PSI_RLU"/>
    <property type="match status" value="1"/>
</dbReference>